<evidence type="ECO:0000256" key="5">
    <source>
        <dbReference type="ARBA" id="ARBA00022692"/>
    </source>
</evidence>
<dbReference type="PATRIC" id="fig|360411.5.peg.1671"/>
<dbReference type="GO" id="GO:0071972">
    <property type="term" value="F:peptidoglycan L,D-transpeptidase activity"/>
    <property type="evidence" value="ECO:0007669"/>
    <property type="project" value="TreeGrafter"/>
</dbReference>
<accession>A0A0P6XGM4</accession>
<evidence type="ECO:0000313" key="16">
    <source>
        <dbReference type="EMBL" id="KPL78892.1"/>
    </source>
</evidence>
<dbReference type="Gene3D" id="3.40.710.10">
    <property type="entry name" value="DD-peptidase/beta-lactamase superfamily"/>
    <property type="match status" value="1"/>
</dbReference>
<dbReference type="InterPro" id="IPR007887">
    <property type="entry name" value="MecA_N"/>
</dbReference>
<dbReference type="STRING" id="360411.AC812_00335"/>
<feature type="signal peptide" evidence="12">
    <location>
        <begin position="1"/>
        <end position="20"/>
    </location>
</feature>
<keyword evidence="7" id="KW-0573">Peptidoglycan synthesis</keyword>
<dbReference type="GO" id="GO:0008360">
    <property type="term" value="P:regulation of cell shape"/>
    <property type="evidence" value="ECO:0007669"/>
    <property type="project" value="UniProtKB-KW"/>
</dbReference>
<dbReference type="SUPFAM" id="SSF56519">
    <property type="entry name" value="Penicillin binding protein dimerisation domain"/>
    <property type="match status" value="1"/>
</dbReference>
<dbReference type="GO" id="GO:0071555">
    <property type="term" value="P:cell wall organization"/>
    <property type="evidence" value="ECO:0007669"/>
    <property type="project" value="UniProtKB-KW"/>
</dbReference>
<organism evidence="16 17">
    <name type="scientific">Bellilinea caldifistulae</name>
    <dbReference type="NCBI Taxonomy" id="360411"/>
    <lineage>
        <taxon>Bacteria</taxon>
        <taxon>Bacillati</taxon>
        <taxon>Chloroflexota</taxon>
        <taxon>Anaerolineae</taxon>
        <taxon>Anaerolineales</taxon>
        <taxon>Anaerolineaceae</taxon>
        <taxon>Bellilinea</taxon>
    </lineage>
</organism>
<dbReference type="InterPro" id="IPR001460">
    <property type="entry name" value="PCN-bd_Tpept"/>
</dbReference>
<dbReference type="InterPro" id="IPR036138">
    <property type="entry name" value="PBP_dimer_sf"/>
</dbReference>
<gene>
    <name evidence="16" type="ORF">AC812_00335</name>
</gene>
<dbReference type="PANTHER" id="PTHR30627:SF2">
    <property type="entry name" value="PEPTIDOGLYCAN D,D-TRANSPEPTIDASE MRDA"/>
    <property type="match status" value="1"/>
</dbReference>
<keyword evidence="4" id="KW-1003">Cell membrane</keyword>
<feature type="domain" description="NTF2-like N-terminal transpeptidase" evidence="15">
    <location>
        <begin position="49"/>
        <end position="161"/>
    </location>
</feature>
<protein>
    <recommendedName>
        <fullName evidence="18">Penicillin-binding protein 2</fullName>
    </recommendedName>
</protein>
<evidence type="ECO:0008006" key="18">
    <source>
        <dbReference type="Google" id="ProtNLM"/>
    </source>
</evidence>
<evidence type="ECO:0000259" key="14">
    <source>
        <dbReference type="Pfam" id="PF03717"/>
    </source>
</evidence>
<dbReference type="InterPro" id="IPR050515">
    <property type="entry name" value="Beta-lactam/transpept"/>
</dbReference>
<keyword evidence="17" id="KW-1185">Reference proteome</keyword>
<dbReference type="Pfam" id="PF05223">
    <property type="entry name" value="MecA_N"/>
    <property type="match status" value="1"/>
</dbReference>
<evidence type="ECO:0000259" key="15">
    <source>
        <dbReference type="Pfam" id="PF05223"/>
    </source>
</evidence>
<evidence type="ECO:0000256" key="1">
    <source>
        <dbReference type="ARBA" id="ARBA00004167"/>
    </source>
</evidence>
<comment type="subcellular location">
    <subcellularLocation>
        <location evidence="2">Cell membrane</location>
    </subcellularLocation>
    <subcellularLocation>
        <location evidence="1">Membrane</location>
        <topology evidence="1">Single-pass membrane protein</topology>
    </subcellularLocation>
</comment>
<dbReference type="PROSITE" id="PS51257">
    <property type="entry name" value="PROKAR_LIPOPROTEIN"/>
    <property type="match status" value="1"/>
</dbReference>
<evidence type="ECO:0000256" key="8">
    <source>
        <dbReference type="ARBA" id="ARBA00022989"/>
    </source>
</evidence>
<keyword evidence="9" id="KW-0472">Membrane</keyword>
<keyword evidence="12" id="KW-0732">Signal</keyword>
<comment type="caution">
    <text evidence="16">The sequence shown here is derived from an EMBL/GenBank/DDBJ whole genome shotgun (WGS) entry which is preliminary data.</text>
</comment>
<keyword evidence="8" id="KW-1133">Transmembrane helix</keyword>
<dbReference type="Pfam" id="PF00905">
    <property type="entry name" value="Transpeptidase"/>
    <property type="match status" value="1"/>
</dbReference>
<dbReference type="AlphaFoldDB" id="A0A0P6XGM4"/>
<evidence type="ECO:0000256" key="6">
    <source>
        <dbReference type="ARBA" id="ARBA00022960"/>
    </source>
</evidence>
<evidence type="ECO:0000256" key="4">
    <source>
        <dbReference type="ARBA" id="ARBA00022475"/>
    </source>
</evidence>
<dbReference type="SUPFAM" id="SSF56601">
    <property type="entry name" value="beta-lactamase/transpeptidase-like"/>
    <property type="match status" value="1"/>
</dbReference>
<evidence type="ECO:0000256" key="3">
    <source>
        <dbReference type="ARBA" id="ARBA00007171"/>
    </source>
</evidence>
<dbReference type="Gene3D" id="3.30.1390.30">
    <property type="entry name" value="Penicillin-binding protein 2a, domain 3"/>
    <property type="match status" value="1"/>
</dbReference>
<evidence type="ECO:0000256" key="9">
    <source>
        <dbReference type="ARBA" id="ARBA00023136"/>
    </source>
</evidence>
<dbReference type="Pfam" id="PF03717">
    <property type="entry name" value="PBP_dimer"/>
    <property type="match status" value="1"/>
</dbReference>
<feature type="domain" description="Penicillin-binding protein transpeptidase" evidence="13">
    <location>
        <begin position="370"/>
        <end position="696"/>
    </location>
</feature>
<evidence type="ECO:0000256" key="11">
    <source>
        <dbReference type="SAM" id="MobiDB-lite"/>
    </source>
</evidence>
<dbReference type="GO" id="GO:0009252">
    <property type="term" value="P:peptidoglycan biosynthetic process"/>
    <property type="evidence" value="ECO:0007669"/>
    <property type="project" value="UniProtKB-KW"/>
</dbReference>
<dbReference type="InterPro" id="IPR005311">
    <property type="entry name" value="PBP_dimer"/>
</dbReference>
<dbReference type="RefSeq" id="WP_061913024.1">
    <property type="nucleotide sequence ID" value="NZ_DF967971.1"/>
</dbReference>
<dbReference type="SUPFAM" id="SSF54427">
    <property type="entry name" value="NTF2-like"/>
    <property type="match status" value="1"/>
</dbReference>
<feature type="domain" description="Penicillin-binding protein dimerisation" evidence="14">
    <location>
        <begin position="172"/>
        <end position="337"/>
    </location>
</feature>
<comment type="similarity">
    <text evidence="3">Belongs to the transpeptidase family.</text>
</comment>
<dbReference type="Gene3D" id="3.90.1310.10">
    <property type="entry name" value="Penicillin-binding protein 2a (Domain 2)"/>
    <property type="match status" value="1"/>
</dbReference>
<proteinExistence type="inferred from homology"/>
<evidence type="ECO:0000256" key="7">
    <source>
        <dbReference type="ARBA" id="ARBA00022984"/>
    </source>
</evidence>
<evidence type="ECO:0000256" key="12">
    <source>
        <dbReference type="SAM" id="SignalP"/>
    </source>
</evidence>
<dbReference type="Gene3D" id="3.10.450.100">
    <property type="entry name" value="NTF2-like, domain 1"/>
    <property type="match status" value="1"/>
</dbReference>
<feature type="region of interest" description="Disordered" evidence="11">
    <location>
        <begin position="721"/>
        <end position="742"/>
    </location>
</feature>
<dbReference type="InterPro" id="IPR012338">
    <property type="entry name" value="Beta-lactam/transpept-like"/>
</dbReference>
<dbReference type="GO" id="GO:0005886">
    <property type="term" value="C:plasma membrane"/>
    <property type="evidence" value="ECO:0007669"/>
    <property type="project" value="UniProtKB-SubCell"/>
</dbReference>
<evidence type="ECO:0000313" key="17">
    <source>
        <dbReference type="Proteomes" id="UP000050514"/>
    </source>
</evidence>
<dbReference type="Proteomes" id="UP000050514">
    <property type="component" value="Unassembled WGS sequence"/>
</dbReference>
<reference evidence="16 17" key="1">
    <citation type="submission" date="2015-07" db="EMBL/GenBank/DDBJ databases">
        <title>Draft genome of Bellilinea caldifistulae DSM 17877.</title>
        <authorList>
            <person name="Hemp J."/>
            <person name="Ward L.M."/>
            <person name="Pace L.A."/>
            <person name="Fischer W.W."/>
        </authorList>
    </citation>
    <scope>NUCLEOTIDE SEQUENCE [LARGE SCALE GENOMIC DNA]</scope>
    <source>
        <strain evidence="16 17">GOMI-1</strain>
    </source>
</reference>
<dbReference type="GO" id="GO:0046677">
    <property type="term" value="P:response to antibiotic"/>
    <property type="evidence" value="ECO:0007669"/>
    <property type="project" value="InterPro"/>
</dbReference>
<feature type="compositionally biased region" description="Pro residues" evidence="11">
    <location>
        <begin position="731"/>
        <end position="742"/>
    </location>
</feature>
<keyword evidence="5" id="KW-0812">Transmembrane</keyword>
<keyword evidence="6" id="KW-0133">Cell shape</keyword>
<feature type="chain" id="PRO_5006133052" description="Penicillin-binding protein 2" evidence="12">
    <location>
        <begin position="21"/>
        <end position="742"/>
    </location>
</feature>
<sequence>MKVRSMLMFLLALLSACTSATTTPLPTGPEGTPTLRAPMVNITPAPDVQSAARAFLDAWQNENYQAMYDQLTLLSRDALSYEEFSKRLKDVAVTMSLQQAQFEITQALIKNPQEAQVAYRAVYQTVLLGSLSRDTLMNLSLQNGQWKVQWEDGMILPELRGGNRLVMDISIPSRGNIYDVKGSALAAQSDAVALGIVPGQIEEGKEGALLVELSNLTGLNTDYIRSLYEFAAPDWYIPVADVSAQAVQRRFEVLSSLGGLVMTTYNTRYYFDSTAPHVTGYVQPIPAEELDEYRRRGYRGDERVGRAGLELWGESYLAGQRGASLYVVDPQGVTITRLAQRDSAPSNSIYTTFNKDFQLQVQRAIEGFRGAVVVLERDTGRVLAMASSPSFDPNLFDPNNYNSRWLLNDLFDPATTPLLNRATQSGYPLGSVFKIITMATALETGAFTAESEYDCGYTFTELPGITLYDWTYEKEVPASGRLTLPEGLMRSCNPWFYHIGLSLYQQGYTEDVSKMARAFGLGSPTGIDQITEIAGNMPNPANENDAVQLAIGQGTMLVTPLQVARFMAAIGNGGTLYRPQVVEKITDPDGNPIVTFQPEAQGKLPVSEENLKIIQDALRSVVANRRGTAQYVMVGLQVPVYGKTGTASNPGGKPHAWFAGYTDAKRSDLPDIAVAVIAENAGEGSEIAAPIFRRVVESYFFGRPSRLYPWESTFYITRTPTPLYTNTPRPTDTPEPSPTPEP</sequence>
<evidence type="ECO:0000256" key="10">
    <source>
        <dbReference type="ARBA" id="ARBA00023316"/>
    </source>
</evidence>
<evidence type="ECO:0000259" key="13">
    <source>
        <dbReference type="Pfam" id="PF00905"/>
    </source>
</evidence>
<keyword evidence="10" id="KW-0961">Cell wall biogenesis/degradation</keyword>
<dbReference type="InterPro" id="IPR032710">
    <property type="entry name" value="NTF2-like_dom_sf"/>
</dbReference>
<dbReference type="EMBL" id="LGHJ01000002">
    <property type="protein sequence ID" value="KPL78892.1"/>
    <property type="molecule type" value="Genomic_DNA"/>
</dbReference>
<name>A0A0P6XGM4_9CHLR</name>
<dbReference type="PANTHER" id="PTHR30627">
    <property type="entry name" value="PEPTIDOGLYCAN D,D-TRANSPEPTIDASE"/>
    <property type="match status" value="1"/>
</dbReference>
<dbReference type="GO" id="GO:0008658">
    <property type="term" value="F:penicillin binding"/>
    <property type="evidence" value="ECO:0007669"/>
    <property type="project" value="InterPro"/>
</dbReference>
<evidence type="ECO:0000256" key="2">
    <source>
        <dbReference type="ARBA" id="ARBA00004236"/>
    </source>
</evidence>